<sequence length="308" mass="35070">MRSIVALYTVVLCICCSLGSCGSNCISQATLLDLESPNDSLCKSFETSIDGVPSKVYTIKPGTDVQRVVYGEKAVWNSEYGVKCTYCVVFTKDKEPRIVLIKTQEVNGSFQRFYWYKASKRWYEYLDCCGCIFKPAGWSKSGEKYKTTMNEIRMTLVPVAQFSLDIGSKKEGDNFKIRSYEKDGVSYRYYTAKDGYQAKKVVDGNTEIWEAGTDQTCYLCELCRVDGELILRIHIKKQDYKALIKCYEKSGSGWSDIDNNTFNTRLEGGEITDVVTPTGHLRRTPNANPTYTEDEDYDDEEEVHMKMT</sequence>
<keyword evidence="4" id="KW-1185">Reference proteome</keyword>
<dbReference type="AlphaFoldDB" id="L1LCV8"/>
<dbReference type="Pfam" id="PF04385">
    <property type="entry name" value="FAINT"/>
    <property type="match status" value="2"/>
</dbReference>
<dbReference type="RefSeq" id="XP_004832460.1">
    <property type="nucleotide sequence ID" value="XM_004832403.1"/>
</dbReference>
<evidence type="ECO:0008006" key="5">
    <source>
        <dbReference type="Google" id="ProtNLM"/>
    </source>
</evidence>
<dbReference type="Proteomes" id="UP000031512">
    <property type="component" value="Unassembled WGS sequence"/>
</dbReference>
<dbReference type="VEuPathDB" id="PiroplasmaDB:BEWA_015690"/>
<feature type="chain" id="PRO_5003953100" description="Signal peptide containing protein" evidence="2">
    <location>
        <begin position="22"/>
        <end position="308"/>
    </location>
</feature>
<comment type="caution">
    <text evidence="3">The sequence shown here is derived from an EMBL/GenBank/DDBJ whole genome shotgun (WGS) entry which is preliminary data.</text>
</comment>
<keyword evidence="2" id="KW-0732">Signal</keyword>
<organism evidence="3 4">
    <name type="scientific">Theileria equi strain WA</name>
    <dbReference type="NCBI Taxonomy" id="1537102"/>
    <lineage>
        <taxon>Eukaryota</taxon>
        <taxon>Sar</taxon>
        <taxon>Alveolata</taxon>
        <taxon>Apicomplexa</taxon>
        <taxon>Aconoidasida</taxon>
        <taxon>Piroplasmida</taxon>
        <taxon>Theileriidae</taxon>
        <taxon>Theileria</taxon>
    </lineage>
</organism>
<evidence type="ECO:0000256" key="2">
    <source>
        <dbReference type="SAM" id="SignalP"/>
    </source>
</evidence>
<evidence type="ECO:0000313" key="4">
    <source>
        <dbReference type="Proteomes" id="UP000031512"/>
    </source>
</evidence>
<accession>L1LCV8</accession>
<gene>
    <name evidence="3" type="ORF">BEWA_015690</name>
</gene>
<dbReference type="EMBL" id="ACOU01000004">
    <property type="protein sequence ID" value="EKX73008.1"/>
    <property type="molecule type" value="Genomic_DNA"/>
</dbReference>
<proteinExistence type="predicted"/>
<dbReference type="PROSITE" id="PS51257">
    <property type="entry name" value="PROKAR_LIPOPROTEIN"/>
    <property type="match status" value="1"/>
</dbReference>
<dbReference type="GeneID" id="15802672"/>
<feature type="signal peptide" evidence="2">
    <location>
        <begin position="1"/>
        <end position="21"/>
    </location>
</feature>
<protein>
    <recommendedName>
        <fullName evidence="5">Signal peptide containing protein</fullName>
    </recommendedName>
</protein>
<feature type="compositionally biased region" description="Acidic residues" evidence="1">
    <location>
        <begin position="292"/>
        <end position="302"/>
    </location>
</feature>
<dbReference type="KEGG" id="beq:BEWA_015690"/>
<name>L1LCV8_THEEQ</name>
<reference evidence="3 4" key="1">
    <citation type="journal article" date="2012" name="BMC Genomics">
        <title>Comparative genomic analysis and phylogenetic position of Theileria equi.</title>
        <authorList>
            <person name="Kappmeyer L.S."/>
            <person name="Thiagarajan M."/>
            <person name="Herndon D.R."/>
            <person name="Ramsay J.D."/>
            <person name="Caler E."/>
            <person name="Djikeng A."/>
            <person name="Gillespie J.J."/>
            <person name="Lau A.O."/>
            <person name="Roalson E.H."/>
            <person name="Silva J.C."/>
            <person name="Silva M.G."/>
            <person name="Suarez C.E."/>
            <person name="Ueti M.W."/>
            <person name="Nene V.M."/>
            <person name="Mealey R.H."/>
            <person name="Knowles D.P."/>
            <person name="Brayton K.A."/>
        </authorList>
    </citation>
    <scope>NUCLEOTIDE SEQUENCE [LARGE SCALE GENOMIC DNA]</scope>
    <source>
        <strain evidence="3 4">WA</strain>
    </source>
</reference>
<feature type="region of interest" description="Disordered" evidence="1">
    <location>
        <begin position="276"/>
        <end position="308"/>
    </location>
</feature>
<dbReference type="InterPro" id="IPR007480">
    <property type="entry name" value="DUF529"/>
</dbReference>
<evidence type="ECO:0000256" key="1">
    <source>
        <dbReference type="SAM" id="MobiDB-lite"/>
    </source>
</evidence>
<evidence type="ECO:0000313" key="3">
    <source>
        <dbReference type="EMBL" id="EKX73008.1"/>
    </source>
</evidence>